<dbReference type="Pfam" id="PF18614">
    <property type="entry name" value="RNase_II_C_S1"/>
    <property type="match status" value="1"/>
</dbReference>
<sequence length="483" mass="53100">MSHSHFDLDAATLRCMQEHGFHPEFSNDVQKQLSDISANHKNHDGLKDLRVLLWSSIDNDDSKDLDQIEWAESLPGGQIRVLIGVADVDGTVHRSTPIDQHAASETTSVYTGVRTFPMLPTELSENLTSLNEHQDRAAVVTEFCVDSKGAVSDGKIYRAMVQNKAQLAYNAVGAWLEGKGAPPEKIAKSKELEHQLRLQDEAAQRMVGARFQHGALDLETIETRPLMQHEEAVDLVRQAKNRATSLIEEFMVAANGVMARFLDAVKVPSIRRIVRVPKRWERIVDVAKGLGTSLPAEPDSKALNDFLLGQRAKDPAHFPDLSLAVIKLLGPGEYVMVRPGEESPGHFGLAVQDYTHSTAPNRRFPDVVTQRLLKAVKAGANSPYSADDLQAIATRCTQMEDAARHVEREMQKRIAAVVLHSRIGQSFAGIVTGVNQHGTFVRALEPHVEGMVVHGGKGLDVGDRVTVKLVGTNPERGFIDFAI</sequence>
<dbReference type="SMART" id="SM00955">
    <property type="entry name" value="RNB"/>
    <property type="match status" value="1"/>
</dbReference>
<dbReference type="CDD" id="cd00164">
    <property type="entry name" value="S1_like"/>
    <property type="match status" value="1"/>
</dbReference>
<feature type="domain" description="RNB" evidence="1">
    <location>
        <begin position="46"/>
        <end position="379"/>
    </location>
</feature>
<dbReference type="PANTHER" id="PTHR23355:SF37">
    <property type="entry name" value="EXORIBONUCLEASE 2"/>
    <property type="match status" value="1"/>
</dbReference>
<dbReference type="Proteomes" id="UP001596091">
    <property type="component" value="Unassembled WGS sequence"/>
</dbReference>
<dbReference type="EMBL" id="JBHSPH010000001">
    <property type="protein sequence ID" value="MFC5861448.1"/>
    <property type="molecule type" value="Genomic_DNA"/>
</dbReference>
<evidence type="ECO:0000259" key="1">
    <source>
        <dbReference type="SMART" id="SM00955"/>
    </source>
</evidence>
<proteinExistence type="predicted"/>
<dbReference type="Pfam" id="PF00773">
    <property type="entry name" value="RNB"/>
    <property type="match status" value="1"/>
</dbReference>
<evidence type="ECO:0000313" key="2">
    <source>
        <dbReference type="EMBL" id="MFC5861448.1"/>
    </source>
</evidence>
<name>A0ABW1EEM8_9BACT</name>
<dbReference type="InterPro" id="IPR012340">
    <property type="entry name" value="NA-bd_OB-fold"/>
</dbReference>
<keyword evidence="3" id="KW-1185">Reference proteome</keyword>
<dbReference type="Gene3D" id="2.40.50.140">
    <property type="entry name" value="Nucleic acid-binding proteins"/>
    <property type="match status" value="1"/>
</dbReference>
<dbReference type="InterPro" id="IPR001900">
    <property type="entry name" value="RNase_II/R"/>
</dbReference>
<dbReference type="SUPFAM" id="SSF50249">
    <property type="entry name" value="Nucleic acid-binding proteins"/>
    <property type="match status" value="2"/>
</dbReference>
<reference evidence="3" key="1">
    <citation type="journal article" date="2019" name="Int. J. Syst. Evol. Microbiol.">
        <title>The Global Catalogue of Microorganisms (GCM) 10K type strain sequencing project: providing services to taxonomists for standard genome sequencing and annotation.</title>
        <authorList>
            <consortium name="The Broad Institute Genomics Platform"/>
            <consortium name="The Broad Institute Genome Sequencing Center for Infectious Disease"/>
            <person name="Wu L."/>
            <person name="Ma J."/>
        </authorList>
    </citation>
    <scope>NUCLEOTIDE SEQUENCE [LARGE SCALE GENOMIC DNA]</scope>
    <source>
        <strain evidence="3">JCM 4087</strain>
    </source>
</reference>
<dbReference type="RefSeq" id="WP_263333670.1">
    <property type="nucleotide sequence ID" value="NZ_JAGSYH010000002.1"/>
</dbReference>
<organism evidence="2 3">
    <name type="scientific">Acidicapsa dinghuensis</name>
    <dbReference type="NCBI Taxonomy" id="2218256"/>
    <lineage>
        <taxon>Bacteria</taxon>
        <taxon>Pseudomonadati</taxon>
        <taxon>Acidobacteriota</taxon>
        <taxon>Terriglobia</taxon>
        <taxon>Terriglobales</taxon>
        <taxon>Acidobacteriaceae</taxon>
        <taxon>Acidicapsa</taxon>
    </lineage>
</organism>
<dbReference type="PANTHER" id="PTHR23355">
    <property type="entry name" value="RIBONUCLEASE"/>
    <property type="match status" value="1"/>
</dbReference>
<evidence type="ECO:0000313" key="3">
    <source>
        <dbReference type="Proteomes" id="UP001596091"/>
    </source>
</evidence>
<gene>
    <name evidence="2" type="ORF">ACFPT7_04025</name>
</gene>
<accession>A0ABW1EEM8</accession>
<comment type="caution">
    <text evidence="2">The sequence shown here is derived from an EMBL/GenBank/DDBJ whole genome shotgun (WGS) entry which is preliminary data.</text>
</comment>
<protein>
    <submittedName>
        <fullName evidence="2">RNB domain-containing ribonuclease</fullName>
    </submittedName>
</protein>
<dbReference type="InterPro" id="IPR050180">
    <property type="entry name" value="RNR_Ribonuclease"/>
</dbReference>
<dbReference type="InterPro" id="IPR040596">
    <property type="entry name" value="RNase_II_C_S1"/>
</dbReference>